<gene>
    <name evidence="2" type="ORF">C7440_3842</name>
</gene>
<sequence>MKKTLHTVLLASALAVSLATPAWSSGLMDSIKSQAAGALGGGSASTSSQSTSALSSLGDIGGLGSALGLPSIGGDTAGNAAGVLQYCIQNQYLGGADASNVKDKLLDKVGLGTPQEQQQDTSYQQGLAGLLSGSDGSSFDLGKLKSDLKDKACSYVLDNASSLL</sequence>
<accession>A0A2U1CH60</accession>
<dbReference type="InterPro" id="IPR019637">
    <property type="entry name" value="DUF2501"/>
</dbReference>
<comment type="caution">
    <text evidence="2">The sequence shown here is derived from an EMBL/GenBank/DDBJ whole genome shotgun (WGS) entry which is preliminary data.</text>
</comment>
<keyword evidence="1" id="KW-0732">Signal</keyword>
<feature type="signal peptide" evidence="1">
    <location>
        <begin position="1"/>
        <end position="24"/>
    </location>
</feature>
<feature type="chain" id="PRO_5015396680" evidence="1">
    <location>
        <begin position="25"/>
        <end position="164"/>
    </location>
</feature>
<evidence type="ECO:0000256" key="1">
    <source>
        <dbReference type="SAM" id="SignalP"/>
    </source>
</evidence>
<dbReference type="AlphaFoldDB" id="A0A2U1CH60"/>
<protein>
    <submittedName>
        <fullName evidence="2">Uncharacterized protein DUF2501</fullName>
    </submittedName>
</protein>
<proteinExistence type="predicted"/>
<reference evidence="2 3" key="1">
    <citation type="submission" date="2018-04" db="EMBL/GenBank/DDBJ databases">
        <title>Genomic Encyclopedia of Type Strains, Phase IV (KMG-IV): sequencing the most valuable type-strain genomes for metagenomic binning, comparative biology and taxonomic classification.</title>
        <authorList>
            <person name="Goeker M."/>
        </authorList>
    </citation>
    <scope>NUCLEOTIDE SEQUENCE [LARGE SCALE GENOMIC DNA]</scope>
    <source>
        <strain evidence="2 3">DSM 10065</strain>
    </source>
</reference>
<dbReference type="STRING" id="1231391.GCA_000308195_01172"/>
<dbReference type="OrthoDB" id="8565817at2"/>
<keyword evidence="3" id="KW-1185">Reference proteome</keyword>
<evidence type="ECO:0000313" key="3">
    <source>
        <dbReference type="Proteomes" id="UP000246145"/>
    </source>
</evidence>
<name>A0A2U1CH60_9BURK</name>
<organism evidence="2 3">
    <name type="scientific">Pusillimonas noertemannii</name>
    <dbReference type="NCBI Taxonomy" id="305977"/>
    <lineage>
        <taxon>Bacteria</taxon>
        <taxon>Pseudomonadati</taxon>
        <taxon>Pseudomonadota</taxon>
        <taxon>Betaproteobacteria</taxon>
        <taxon>Burkholderiales</taxon>
        <taxon>Alcaligenaceae</taxon>
        <taxon>Pusillimonas</taxon>
    </lineage>
</organism>
<dbReference type="Pfam" id="PF10696">
    <property type="entry name" value="DUF2501"/>
    <property type="match status" value="1"/>
</dbReference>
<dbReference type="Proteomes" id="UP000246145">
    <property type="component" value="Unassembled WGS sequence"/>
</dbReference>
<dbReference type="RefSeq" id="WP_116519595.1">
    <property type="nucleotide sequence ID" value="NZ_JACCEX010000009.1"/>
</dbReference>
<evidence type="ECO:0000313" key="2">
    <source>
        <dbReference type="EMBL" id="PVY60243.1"/>
    </source>
</evidence>
<dbReference type="EMBL" id="QEKO01000011">
    <property type="protein sequence ID" value="PVY60243.1"/>
    <property type="molecule type" value="Genomic_DNA"/>
</dbReference>